<evidence type="ECO:0000313" key="2">
    <source>
        <dbReference type="Proteomes" id="UP001605036"/>
    </source>
</evidence>
<sequence length="82" mass="9065">MLSRLGSLKDGGPSEWWALRVADGDGRGRSGMKGRVERSRRKLHRRLGTEEVLSDSCGGRKDFLGMAVEELGEHPSGIRSRD</sequence>
<protein>
    <submittedName>
        <fullName evidence="1">Uncharacterized protein</fullName>
    </submittedName>
</protein>
<dbReference type="EMBL" id="JBHFFA010000006">
    <property type="protein sequence ID" value="KAL2620319.1"/>
    <property type="molecule type" value="Genomic_DNA"/>
</dbReference>
<name>A0ABD1Y1M2_9MARC</name>
<reference evidence="1 2" key="1">
    <citation type="submission" date="2024-09" db="EMBL/GenBank/DDBJ databases">
        <title>Chromosome-scale assembly of Riccia fluitans.</title>
        <authorList>
            <person name="Paukszto L."/>
            <person name="Sawicki J."/>
            <person name="Karawczyk K."/>
            <person name="Piernik-Szablinska J."/>
            <person name="Szczecinska M."/>
            <person name="Mazdziarz M."/>
        </authorList>
    </citation>
    <scope>NUCLEOTIDE SEQUENCE [LARGE SCALE GENOMIC DNA]</scope>
    <source>
        <strain evidence="1">Rf_01</strain>
        <tissue evidence="1">Aerial parts of the thallus</tissue>
    </source>
</reference>
<organism evidence="1 2">
    <name type="scientific">Riccia fluitans</name>
    <dbReference type="NCBI Taxonomy" id="41844"/>
    <lineage>
        <taxon>Eukaryota</taxon>
        <taxon>Viridiplantae</taxon>
        <taxon>Streptophyta</taxon>
        <taxon>Embryophyta</taxon>
        <taxon>Marchantiophyta</taxon>
        <taxon>Marchantiopsida</taxon>
        <taxon>Marchantiidae</taxon>
        <taxon>Marchantiales</taxon>
        <taxon>Ricciaceae</taxon>
        <taxon>Riccia</taxon>
    </lineage>
</organism>
<comment type="caution">
    <text evidence="1">The sequence shown here is derived from an EMBL/GenBank/DDBJ whole genome shotgun (WGS) entry which is preliminary data.</text>
</comment>
<dbReference type="Proteomes" id="UP001605036">
    <property type="component" value="Unassembled WGS sequence"/>
</dbReference>
<evidence type="ECO:0000313" key="1">
    <source>
        <dbReference type="EMBL" id="KAL2620319.1"/>
    </source>
</evidence>
<keyword evidence="2" id="KW-1185">Reference proteome</keyword>
<accession>A0ABD1Y1M2</accession>
<proteinExistence type="predicted"/>
<dbReference type="AlphaFoldDB" id="A0ABD1Y1M2"/>
<gene>
    <name evidence="1" type="ORF">R1flu_000524</name>
</gene>